<dbReference type="InterPro" id="IPR029063">
    <property type="entry name" value="SAM-dependent_MTases_sf"/>
</dbReference>
<dbReference type="AlphaFoldDB" id="A0A402A075"/>
<protein>
    <recommendedName>
        <fullName evidence="2">Methyltransferase domain-containing protein</fullName>
    </recommendedName>
</protein>
<dbReference type="CDD" id="cd02440">
    <property type="entry name" value="AdoMet_MTases"/>
    <property type="match status" value="1"/>
</dbReference>
<keyword evidence="4" id="KW-1185">Reference proteome</keyword>
<feature type="region of interest" description="Disordered" evidence="1">
    <location>
        <begin position="169"/>
        <end position="191"/>
    </location>
</feature>
<accession>A0A402A075</accession>
<reference evidence="4" key="1">
    <citation type="submission" date="2018-12" db="EMBL/GenBank/DDBJ databases">
        <title>Tengunoibacter tsumagoiensis gen. nov., sp. nov., Dictyobacter kobayashii sp. nov., D. alpinus sp. nov., and D. joshuensis sp. nov. and description of Dictyobacteraceae fam. nov. within the order Ktedonobacterales isolated from Tengu-no-mugimeshi.</title>
        <authorList>
            <person name="Wang C.M."/>
            <person name="Zheng Y."/>
            <person name="Sakai Y."/>
            <person name="Toyoda A."/>
            <person name="Minakuchi Y."/>
            <person name="Abe K."/>
            <person name="Yokota A."/>
            <person name="Yabe S."/>
        </authorList>
    </citation>
    <scope>NUCLEOTIDE SEQUENCE [LARGE SCALE GENOMIC DNA]</scope>
    <source>
        <strain evidence="4">Uno3</strain>
    </source>
</reference>
<evidence type="ECO:0000313" key="3">
    <source>
        <dbReference type="EMBL" id="GCE12513.1"/>
    </source>
</evidence>
<feature type="domain" description="Methyltransferase" evidence="2">
    <location>
        <begin position="64"/>
        <end position="161"/>
    </location>
</feature>
<dbReference type="PANTHER" id="PTHR43591:SF24">
    <property type="entry name" value="2-METHOXY-6-POLYPRENYL-1,4-BENZOQUINOL METHYLASE, MITOCHONDRIAL"/>
    <property type="match status" value="1"/>
</dbReference>
<dbReference type="GO" id="GO:0008168">
    <property type="term" value="F:methyltransferase activity"/>
    <property type="evidence" value="ECO:0007669"/>
    <property type="project" value="TreeGrafter"/>
</dbReference>
<name>A0A402A075_9CHLR</name>
<sequence length="230" mass="25040">MHGNSHHHPQSSKPDLSSTQGHVLNMGWRYDLLLWFMNLQSRGELKQVQRKIMDLAQFQPGEAVLDVGCGTGSMTQLIGQCVGVTGTIYGLDPGPKQIARAQAKANQSGLSITYQVGVIEHLPYPDQSFDVVLSTFMMHVLPDNVKQQGLAEIVRVLKPGGRVIIVDFKRPESSAQPSEKPEHTGPWKSGVQDQPGFLQAAGFSGIESGEIATRSNKLPEIGYAIGSRLI</sequence>
<organism evidence="3 4">
    <name type="scientific">Tengunoibacter tsumagoiensis</name>
    <dbReference type="NCBI Taxonomy" id="2014871"/>
    <lineage>
        <taxon>Bacteria</taxon>
        <taxon>Bacillati</taxon>
        <taxon>Chloroflexota</taxon>
        <taxon>Ktedonobacteria</taxon>
        <taxon>Ktedonobacterales</taxon>
        <taxon>Dictyobacteraceae</taxon>
        <taxon>Tengunoibacter</taxon>
    </lineage>
</organism>
<dbReference type="Proteomes" id="UP000287352">
    <property type="component" value="Unassembled WGS sequence"/>
</dbReference>
<dbReference type="Gene3D" id="3.40.50.150">
    <property type="entry name" value="Vaccinia Virus protein VP39"/>
    <property type="match status" value="1"/>
</dbReference>
<evidence type="ECO:0000256" key="1">
    <source>
        <dbReference type="SAM" id="MobiDB-lite"/>
    </source>
</evidence>
<dbReference type="EMBL" id="BIFR01000001">
    <property type="protein sequence ID" value="GCE12513.1"/>
    <property type="molecule type" value="Genomic_DNA"/>
</dbReference>
<dbReference type="PANTHER" id="PTHR43591">
    <property type="entry name" value="METHYLTRANSFERASE"/>
    <property type="match status" value="1"/>
</dbReference>
<comment type="caution">
    <text evidence="3">The sequence shown here is derived from an EMBL/GenBank/DDBJ whole genome shotgun (WGS) entry which is preliminary data.</text>
</comment>
<evidence type="ECO:0000259" key="2">
    <source>
        <dbReference type="Pfam" id="PF13649"/>
    </source>
</evidence>
<proteinExistence type="predicted"/>
<dbReference type="InterPro" id="IPR041698">
    <property type="entry name" value="Methyltransf_25"/>
</dbReference>
<evidence type="ECO:0000313" key="4">
    <source>
        <dbReference type="Proteomes" id="UP000287352"/>
    </source>
</evidence>
<dbReference type="SUPFAM" id="SSF53335">
    <property type="entry name" value="S-adenosyl-L-methionine-dependent methyltransferases"/>
    <property type="match status" value="1"/>
</dbReference>
<gene>
    <name evidence="3" type="ORF">KTT_23720</name>
</gene>
<dbReference type="Pfam" id="PF13649">
    <property type="entry name" value="Methyltransf_25"/>
    <property type="match status" value="1"/>
</dbReference>
<dbReference type="OrthoDB" id="9808140at2"/>